<comment type="similarity">
    <text evidence="2">Belongs to the HPPK family.</text>
</comment>
<organism evidence="14 15">
    <name type="scientific">Sulfitobacter marinus</name>
    <dbReference type="NCBI Taxonomy" id="394264"/>
    <lineage>
        <taxon>Bacteria</taxon>
        <taxon>Pseudomonadati</taxon>
        <taxon>Pseudomonadota</taxon>
        <taxon>Alphaproteobacteria</taxon>
        <taxon>Rhodobacterales</taxon>
        <taxon>Roseobacteraceae</taxon>
        <taxon>Sulfitobacter</taxon>
    </lineage>
</organism>
<keyword evidence="5" id="KW-0808">Transferase</keyword>
<dbReference type="CDD" id="cd00483">
    <property type="entry name" value="HPPK"/>
    <property type="match status" value="1"/>
</dbReference>
<dbReference type="SUPFAM" id="SSF55083">
    <property type="entry name" value="6-hydroxymethyl-7,8-dihydropterin pyrophosphokinase, HPPK"/>
    <property type="match status" value="1"/>
</dbReference>
<dbReference type="STRING" id="394264.SAMN04488040_3407"/>
<sequence>MINNCRYVSTVRDIAKVSWVALGGNQSSIAGGPAETVAYAIDLLKAQGYNLHAKSRLFANPAFPLGSGPDYVNAVVGFQTDCAPHETLEVLHEIEAKLGRERHVRWGSRSVDLDLIAVGDAVFPDVQRQNHWRNLPLDDQMIQTPDELILPHPRMQDRAFVLVPMAEIAPNWLHPILEKTVLQMLNDLPQQDKDDVRPIE</sequence>
<keyword evidence="6" id="KW-0547">Nucleotide-binding</keyword>
<dbReference type="Proteomes" id="UP000199239">
    <property type="component" value="Unassembled WGS sequence"/>
</dbReference>
<proteinExistence type="inferred from homology"/>
<keyword evidence="9" id="KW-0289">Folate biosynthesis</keyword>
<dbReference type="Pfam" id="PF01288">
    <property type="entry name" value="HPPK"/>
    <property type="match status" value="1"/>
</dbReference>
<dbReference type="PANTHER" id="PTHR43071:SF1">
    <property type="entry name" value="2-AMINO-4-HYDROXY-6-HYDROXYMETHYLDIHYDROPTERIDINE PYROPHOSPHOKINASE"/>
    <property type="match status" value="1"/>
</dbReference>
<evidence type="ECO:0000256" key="12">
    <source>
        <dbReference type="ARBA" id="ARBA00033413"/>
    </source>
</evidence>
<accession>A0A1I6VKG9</accession>
<dbReference type="UniPathway" id="UPA00077">
    <property type="reaction ID" value="UER00155"/>
</dbReference>
<evidence type="ECO:0000313" key="14">
    <source>
        <dbReference type="EMBL" id="SFT14236.1"/>
    </source>
</evidence>
<comment type="function">
    <text evidence="10">Catalyzes the transfer of pyrophosphate from adenosine triphosphate (ATP) to 6-hydroxymethyl-7,8-dihydropterin, an enzymatic step in folate biosynthesis pathway.</text>
</comment>
<evidence type="ECO:0000256" key="9">
    <source>
        <dbReference type="ARBA" id="ARBA00022909"/>
    </source>
</evidence>
<dbReference type="PANTHER" id="PTHR43071">
    <property type="entry name" value="2-AMINO-4-HYDROXY-6-HYDROXYMETHYLDIHYDROPTERIDINE PYROPHOSPHOKINASE"/>
    <property type="match status" value="1"/>
</dbReference>
<gene>
    <name evidence="14" type="ORF">SAMN04488040_3407</name>
</gene>
<name>A0A1I6VKG9_9RHOB</name>
<evidence type="ECO:0000256" key="2">
    <source>
        <dbReference type="ARBA" id="ARBA00005810"/>
    </source>
</evidence>
<protein>
    <recommendedName>
        <fullName evidence="4">2-amino-4-hydroxy-6-hydroxymethyldihydropteridine pyrophosphokinase</fullName>
        <ecNumber evidence="3">2.7.6.3</ecNumber>
    </recommendedName>
    <alternativeName>
        <fullName evidence="11">6-hydroxymethyl-7,8-dihydropterin pyrophosphokinase</fullName>
    </alternativeName>
    <alternativeName>
        <fullName evidence="12">7,8-dihydro-6-hydroxymethylpterin-pyrophosphokinase</fullName>
    </alternativeName>
</protein>
<dbReference type="GO" id="GO:0003848">
    <property type="term" value="F:2-amino-4-hydroxy-6-hydroxymethyldihydropteridine diphosphokinase activity"/>
    <property type="evidence" value="ECO:0007669"/>
    <property type="project" value="UniProtKB-EC"/>
</dbReference>
<evidence type="ECO:0000313" key="15">
    <source>
        <dbReference type="Proteomes" id="UP000199239"/>
    </source>
</evidence>
<keyword evidence="15" id="KW-1185">Reference proteome</keyword>
<evidence type="ECO:0000256" key="10">
    <source>
        <dbReference type="ARBA" id="ARBA00029409"/>
    </source>
</evidence>
<dbReference type="EMBL" id="FPAJ01000007">
    <property type="protein sequence ID" value="SFT14236.1"/>
    <property type="molecule type" value="Genomic_DNA"/>
</dbReference>
<dbReference type="AlphaFoldDB" id="A0A1I6VKG9"/>
<dbReference type="GO" id="GO:0005524">
    <property type="term" value="F:ATP binding"/>
    <property type="evidence" value="ECO:0007669"/>
    <property type="project" value="UniProtKB-KW"/>
</dbReference>
<keyword evidence="7 14" id="KW-0418">Kinase</keyword>
<dbReference type="GO" id="GO:0046654">
    <property type="term" value="P:tetrahydrofolate biosynthetic process"/>
    <property type="evidence" value="ECO:0007669"/>
    <property type="project" value="UniProtKB-UniPathway"/>
</dbReference>
<evidence type="ECO:0000259" key="13">
    <source>
        <dbReference type="PROSITE" id="PS00794"/>
    </source>
</evidence>
<evidence type="ECO:0000256" key="7">
    <source>
        <dbReference type="ARBA" id="ARBA00022777"/>
    </source>
</evidence>
<dbReference type="InterPro" id="IPR035907">
    <property type="entry name" value="Hppk_sf"/>
</dbReference>
<dbReference type="GO" id="GO:0046656">
    <property type="term" value="P:folic acid biosynthetic process"/>
    <property type="evidence" value="ECO:0007669"/>
    <property type="project" value="UniProtKB-KW"/>
</dbReference>
<dbReference type="NCBIfam" id="TIGR01498">
    <property type="entry name" value="folK"/>
    <property type="match status" value="1"/>
</dbReference>
<dbReference type="PROSITE" id="PS00794">
    <property type="entry name" value="HPPK"/>
    <property type="match status" value="1"/>
</dbReference>
<evidence type="ECO:0000256" key="3">
    <source>
        <dbReference type="ARBA" id="ARBA00013253"/>
    </source>
</evidence>
<dbReference type="InterPro" id="IPR000550">
    <property type="entry name" value="Hppk"/>
</dbReference>
<dbReference type="Gene3D" id="3.30.70.560">
    <property type="entry name" value="7,8-Dihydro-6-hydroxymethylpterin-pyrophosphokinase HPPK"/>
    <property type="match status" value="1"/>
</dbReference>
<evidence type="ECO:0000256" key="8">
    <source>
        <dbReference type="ARBA" id="ARBA00022840"/>
    </source>
</evidence>
<keyword evidence="8" id="KW-0067">ATP-binding</keyword>
<reference evidence="15" key="1">
    <citation type="submission" date="2016-10" db="EMBL/GenBank/DDBJ databases">
        <authorList>
            <person name="Varghese N."/>
            <person name="Submissions S."/>
        </authorList>
    </citation>
    <scope>NUCLEOTIDE SEQUENCE [LARGE SCALE GENOMIC DNA]</scope>
    <source>
        <strain evidence="15">DSM 23422</strain>
    </source>
</reference>
<feature type="domain" description="7,8-dihydro-6-hydroxymethylpterin-pyrophosphokinase" evidence="13">
    <location>
        <begin position="105"/>
        <end position="116"/>
    </location>
</feature>
<evidence type="ECO:0000256" key="4">
    <source>
        <dbReference type="ARBA" id="ARBA00016218"/>
    </source>
</evidence>
<dbReference type="EC" id="2.7.6.3" evidence="3"/>
<evidence type="ECO:0000256" key="5">
    <source>
        <dbReference type="ARBA" id="ARBA00022679"/>
    </source>
</evidence>
<evidence type="ECO:0000256" key="11">
    <source>
        <dbReference type="ARBA" id="ARBA00029766"/>
    </source>
</evidence>
<evidence type="ECO:0000256" key="6">
    <source>
        <dbReference type="ARBA" id="ARBA00022741"/>
    </source>
</evidence>
<comment type="pathway">
    <text evidence="1">Cofactor biosynthesis; tetrahydrofolate biosynthesis; 2-amino-4-hydroxy-6-hydroxymethyl-7,8-dihydropteridine diphosphate from 7,8-dihydroneopterin triphosphate: step 4/4.</text>
</comment>
<dbReference type="GO" id="GO:0016301">
    <property type="term" value="F:kinase activity"/>
    <property type="evidence" value="ECO:0007669"/>
    <property type="project" value="UniProtKB-KW"/>
</dbReference>
<evidence type="ECO:0000256" key="1">
    <source>
        <dbReference type="ARBA" id="ARBA00005051"/>
    </source>
</evidence>